<dbReference type="Proteomes" id="UP000019141">
    <property type="component" value="Unassembled WGS sequence"/>
</dbReference>
<dbReference type="SUPFAM" id="SSF102588">
    <property type="entry name" value="LmbE-like"/>
    <property type="match status" value="1"/>
</dbReference>
<dbReference type="EMBL" id="AZHW01000786">
    <property type="protein sequence ID" value="ETW96443.1"/>
    <property type="molecule type" value="Genomic_DNA"/>
</dbReference>
<dbReference type="InterPro" id="IPR003737">
    <property type="entry name" value="GlcNAc_PI_deacetylase-related"/>
</dbReference>
<comment type="caution">
    <text evidence="1">The sequence shown here is derived from an EMBL/GenBank/DDBJ whole genome shotgun (WGS) entry which is preliminary data.</text>
</comment>
<protein>
    <recommendedName>
        <fullName evidence="3">GlcNAc-PI de-N-acetylase</fullName>
    </recommendedName>
</protein>
<name>W4LEB9_ENTF1</name>
<sequence>MASWRLLACFAHPDDEAFIGAGVLAMSIAQGAEVHLVCATYGEAGDIRTPGSATPEILAEVRHEELRQSCQVLGIPEPTMLGYRDSGWGDDPAQRHPQALVNAPDREVVQHLVAAMRRCKPHVVFTFEPAGLSGHKDHMTMSKHTTFAYQLASDASVFPEHMQDGLAPWRPQRLLYAARPKGHRLDRARRLREAGIDTPLPPREQWEIGVPLEQIHCIVDVEPYLDIKLASIRCHRTQVPPDRDDLRAPADAIKAIHGKEYLIQADPPLAAGEQLSSDLFTDLVEDT</sequence>
<dbReference type="HOGENOM" id="CLU_049311_4_1_7"/>
<reference evidence="1 2" key="1">
    <citation type="journal article" date="2014" name="Nature">
        <title>An environmental bacterial taxon with a large and distinct metabolic repertoire.</title>
        <authorList>
            <person name="Wilson M.C."/>
            <person name="Mori T."/>
            <person name="Ruckert C."/>
            <person name="Uria A.R."/>
            <person name="Helf M.J."/>
            <person name="Takada K."/>
            <person name="Gernert C."/>
            <person name="Steffens U.A."/>
            <person name="Heycke N."/>
            <person name="Schmitt S."/>
            <person name="Rinke C."/>
            <person name="Helfrich E.J."/>
            <person name="Brachmann A.O."/>
            <person name="Gurgui C."/>
            <person name="Wakimoto T."/>
            <person name="Kracht M."/>
            <person name="Crusemann M."/>
            <person name="Hentschel U."/>
            <person name="Abe I."/>
            <person name="Matsunaga S."/>
            <person name="Kalinowski J."/>
            <person name="Takeyama H."/>
            <person name="Piel J."/>
        </authorList>
    </citation>
    <scope>NUCLEOTIDE SEQUENCE [LARGE SCALE GENOMIC DNA]</scope>
    <source>
        <strain evidence="2">TSY1</strain>
    </source>
</reference>
<gene>
    <name evidence="1" type="ORF">ETSY1_26595</name>
</gene>
<dbReference type="Pfam" id="PF02585">
    <property type="entry name" value="PIG-L"/>
    <property type="match status" value="1"/>
</dbReference>
<dbReference type="GO" id="GO:0016811">
    <property type="term" value="F:hydrolase activity, acting on carbon-nitrogen (but not peptide) bonds, in linear amides"/>
    <property type="evidence" value="ECO:0007669"/>
    <property type="project" value="TreeGrafter"/>
</dbReference>
<accession>W4LEB9</accession>
<dbReference type="AlphaFoldDB" id="W4LEB9"/>
<dbReference type="PANTHER" id="PTHR12993">
    <property type="entry name" value="N-ACETYLGLUCOSAMINYL-PHOSPHATIDYLINOSITOL DE-N-ACETYLASE-RELATED"/>
    <property type="match status" value="1"/>
</dbReference>
<dbReference type="Gene3D" id="3.40.50.10320">
    <property type="entry name" value="LmbE-like"/>
    <property type="match status" value="1"/>
</dbReference>
<dbReference type="PANTHER" id="PTHR12993:SF11">
    <property type="entry name" value="N-ACETYLGLUCOSAMINYL-PHOSPHATIDYLINOSITOL DE-N-ACETYLASE"/>
    <property type="match status" value="1"/>
</dbReference>
<organism evidence="1 2">
    <name type="scientific">Entotheonella factor</name>
    <dbReference type="NCBI Taxonomy" id="1429438"/>
    <lineage>
        <taxon>Bacteria</taxon>
        <taxon>Pseudomonadati</taxon>
        <taxon>Nitrospinota/Tectimicrobiota group</taxon>
        <taxon>Candidatus Tectimicrobiota</taxon>
        <taxon>Candidatus Entotheonellia</taxon>
        <taxon>Candidatus Entotheonellales</taxon>
        <taxon>Candidatus Entotheonellaceae</taxon>
        <taxon>Candidatus Entotheonella</taxon>
    </lineage>
</organism>
<dbReference type="InterPro" id="IPR024078">
    <property type="entry name" value="LmbE-like_dom_sf"/>
</dbReference>
<evidence type="ECO:0000313" key="1">
    <source>
        <dbReference type="EMBL" id="ETW96443.1"/>
    </source>
</evidence>
<evidence type="ECO:0000313" key="2">
    <source>
        <dbReference type="Proteomes" id="UP000019141"/>
    </source>
</evidence>
<proteinExistence type="predicted"/>
<keyword evidence="2" id="KW-1185">Reference proteome</keyword>
<evidence type="ECO:0008006" key="3">
    <source>
        <dbReference type="Google" id="ProtNLM"/>
    </source>
</evidence>